<gene>
    <name evidence="2" type="ORF">J4H91_10530</name>
</gene>
<protein>
    <submittedName>
        <fullName evidence="2">Uncharacterized protein</fullName>
    </submittedName>
</protein>
<organism evidence="2 3">
    <name type="scientific">Leucobacter ruminantium</name>
    <dbReference type="NCBI Taxonomy" id="1289170"/>
    <lineage>
        <taxon>Bacteria</taxon>
        <taxon>Bacillati</taxon>
        <taxon>Actinomycetota</taxon>
        <taxon>Actinomycetes</taxon>
        <taxon>Micrococcales</taxon>
        <taxon>Microbacteriaceae</taxon>
        <taxon>Leucobacter</taxon>
    </lineage>
</organism>
<evidence type="ECO:0000313" key="3">
    <source>
        <dbReference type="Proteomes" id="UP000664398"/>
    </source>
</evidence>
<proteinExistence type="predicted"/>
<feature type="region of interest" description="Disordered" evidence="1">
    <location>
        <begin position="1"/>
        <end position="33"/>
    </location>
</feature>
<dbReference type="EMBL" id="JAGDYL010000018">
    <property type="protein sequence ID" value="MBO1805748.1"/>
    <property type="molecule type" value="Genomic_DNA"/>
</dbReference>
<reference evidence="2" key="1">
    <citation type="submission" date="2021-03" db="EMBL/GenBank/DDBJ databases">
        <title>Leucobacter chromiisoli sp. nov., isolated from chromium-containing soil of chemical plant.</title>
        <authorList>
            <person name="Xu Z."/>
        </authorList>
    </citation>
    <scope>NUCLEOTIDE SEQUENCE</scope>
    <source>
        <strain evidence="2">A2</strain>
    </source>
</reference>
<dbReference type="AlphaFoldDB" id="A0A939RYI7"/>
<evidence type="ECO:0000313" key="2">
    <source>
        <dbReference type="EMBL" id="MBO1805748.1"/>
    </source>
</evidence>
<sequence length="91" mass="10308">MNDTALPPDASARDAARREGLGEHDDAARGEDIRFETRRVSDEERAAVIAVLTQVRTEETQRVKRVERRDREPWARSQRVPEGIGDLLLDG</sequence>
<feature type="region of interest" description="Disordered" evidence="1">
    <location>
        <begin position="68"/>
        <end position="91"/>
    </location>
</feature>
<dbReference type="RefSeq" id="WP_208046217.1">
    <property type="nucleotide sequence ID" value="NZ_JAGDYL010000018.1"/>
</dbReference>
<evidence type="ECO:0000256" key="1">
    <source>
        <dbReference type="SAM" id="MobiDB-lite"/>
    </source>
</evidence>
<feature type="compositionally biased region" description="Low complexity" evidence="1">
    <location>
        <begin position="1"/>
        <end position="10"/>
    </location>
</feature>
<feature type="compositionally biased region" description="Basic and acidic residues" evidence="1">
    <location>
        <begin position="11"/>
        <end position="33"/>
    </location>
</feature>
<name>A0A939RYI7_9MICO</name>
<comment type="caution">
    <text evidence="2">The sequence shown here is derived from an EMBL/GenBank/DDBJ whole genome shotgun (WGS) entry which is preliminary data.</text>
</comment>
<accession>A0A939RYI7</accession>
<keyword evidence="3" id="KW-1185">Reference proteome</keyword>
<dbReference type="Proteomes" id="UP000664398">
    <property type="component" value="Unassembled WGS sequence"/>
</dbReference>